<name>A0A101ADI0_9MYCO</name>
<dbReference type="InterPro" id="IPR036165">
    <property type="entry name" value="YefM-like_sf"/>
</dbReference>
<evidence type="ECO:0000256" key="1">
    <source>
        <dbReference type="ARBA" id="ARBA00009981"/>
    </source>
</evidence>
<proteinExistence type="inferred from homology"/>
<reference evidence="2 3" key="1">
    <citation type="submission" date="2016-01" db="EMBL/GenBank/DDBJ databases">
        <authorList>
            <consortium name="TB Trials Study Group"/>
            <person name="Sutton G."/>
            <person name="Brinkac L."/>
            <person name="Sanka R."/>
            <person name="Adams M."/>
            <person name="Lau E.L."/>
            <person name="Macaden R."/>
            <person name="Grewal H.M.S."/>
        </authorList>
    </citation>
    <scope>NUCLEOTIDE SEQUENCE [LARGE SCALE GENOMIC DNA]</scope>
    <source>
        <strain evidence="2 3">IS-1744</strain>
    </source>
</reference>
<protein>
    <recommendedName>
        <fullName evidence="4">Antitoxin</fullName>
    </recommendedName>
</protein>
<keyword evidence="3" id="KW-1185">Reference proteome</keyword>
<evidence type="ECO:0000313" key="2">
    <source>
        <dbReference type="EMBL" id="KUI20485.1"/>
    </source>
</evidence>
<comment type="similarity">
    <text evidence="1">Belongs to the phD/YefM antitoxin family.</text>
</comment>
<evidence type="ECO:0008006" key="4">
    <source>
        <dbReference type="Google" id="ProtNLM"/>
    </source>
</evidence>
<sequence>MRELNQDTAGTIEEINRTGKPGVITRHGRFVAVIYPLAGVPLEARVIARALEDVEVKAQLIGESTVGGIITAQDAAAGLDVEVDTSKADRELTRRSRRR</sequence>
<dbReference type="EMBL" id="LQIR01000003">
    <property type="protein sequence ID" value="KUI20485.1"/>
    <property type="molecule type" value="Genomic_DNA"/>
</dbReference>
<dbReference type="AlphaFoldDB" id="A0A101ADI0"/>
<accession>A0A101ADI0</accession>
<dbReference type="SUPFAM" id="SSF143120">
    <property type="entry name" value="YefM-like"/>
    <property type="match status" value="1"/>
</dbReference>
<organism evidence="2 3">
    <name type="scientific">Mycobacterium lehmannii</name>
    <dbReference type="NCBI Taxonomy" id="2048550"/>
    <lineage>
        <taxon>Bacteria</taxon>
        <taxon>Bacillati</taxon>
        <taxon>Actinomycetota</taxon>
        <taxon>Actinomycetes</taxon>
        <taxon>Mycobacteriales</taxon>
        <taxon>Mycobacteriaceae</taxon>
        <taxon>Mycobacterium</taxon>
    </lineage>
</organism>
<comment type="caution">
    <text evidence="2">The sequence shown here is derived from an EMBL/GenBank/DDBJ whole genome shotgun (WGS) entry which is preliminary data.</text>
</comment>
<gene>
    <name evidence="2" type="ORF">AU192_16405</name>
</gene>
<evidence type="ECO:0000313" key="3">
    <source>
        <dbReference type="Proteomes" id="UP000053707"/>
    </source>
</evidence>
<dbReference type="Proteomes" id="UP000053707">
    <property type="component" value="Unassembled WGS sequence"/>
</dbReference>